<dbReference type="PANTHER" id="PTHR12555:SF13">
    <property type="entry name" value="UBIQUITIN RECOGNITION FACTOR IN ER-ASSOCIATED DEGRADATION PROTEIN 1"/>
    <property type="match status" value="1"/>
</dbReference>
<dbReference type="CDD" id="cd01767">
    <property type="entry name" value="UBX"/>
    <property type="match status" value="1"/>
</dbReference>
<name>K3WWI9_GLOUD</name>
<dbReference type="SMART" id="SM00166">
    <property type="entry name" value="UBX"/>
    <property type="match status" value="1"/>
</dbReference>
<dbReference type="InterPro" id="IPR004854">
    <property type="entry name" value="Ufd1-like"/>
</dbReference>
<dbReference type="Gene3D" id="3.10.330.10">
    <property type="match status" value="1"/>
</dbReference>
<dbReference type="GO" id="GO:0006511">
    <property type="term" value="P:ubiquitin-dependent protein catabolic process"/>
    <property type="evidence" value="ECO:0007669"/>
    <property type="project" value="InterPro"/>
</dbReference>
<dbReference type="PROSITE" id="PS50033">
    <property type="entry name" value="UBX"/>
    <property type="match status" value="1"/>
</dbReference>
<dbReference type="EnsemblProtists" id="PYU1_T009337">
    <property type="protein sequence ID" value="PYU1_T009337"/>
    <property type="gene ID" value="PYU1_G009319"/>
</dbReference>
<evidence type="ECO:0000256" key="1">
    <source>
        <dbReference type="ARBA" id="ARBA00006043"/>
    </source>
</evidence>
<evidence type="ECO:0000256" key="4">
    <source>
        <dbReference type="SAM" id="MobiDB-lite"/>
    </source>
</evidence>
<feature type="region of interest" description="Disordered" evidence="4">
    <location>
        <begin position="1"/>
        <end position="45"/>
    </location>
</feature>
<dbReference type="GO" id="GO:0034098">
    <property type="term" value="C:VCP-NPL4-UFD1 AAA ATPase complex"/>
    <property type="evidence" value="ECO:0007669"/>
    <property type="project" value="TreeGrafter"/>
</dbReference>
<dbReference type="SUPFAM" id="SSF46934">
    <property type="entry name" value="UBA-like"/>
    <property type="match status" value="1"/>
</dbReference>
<keyword evidence="3" id="KW-0175">Coiled coil</keyword>
<dbReference type="Proteomes" id="UP000019132">
    <property type="component" value="Unassembled WGS sequence"/>
</dbReference>
<dbReference type="Gene3D" id="3.10.20.90">
    <property type="entry name" value="Phosphatidylinositol 3-kinase Catalytic Subunit, Chain A, domain 1"/>
    <property type="match status" value="1"/>
</dbReference>
<evidence type="ECO:0000256" key="2">
    <source>
        <dbReference type="ARBA" id="ARBA00022786"/>
    </source>
</evidence>
<dbReference type="Pfam" id="PF00789">
    <property type="entry name" value="UBX"/>
    <property type="match status" value="1"/>
</dbReference>
<feature type="domain" description="UBX" evidence="5">
    <location>
        <begin position="308"/>
        <end position="386"/>
    </location>
</feature>
<dbReference type="Pfam" id="PF03152">
    <property type="entry name" value="UFD1_N1"/>
    <property type="match status" value="1"/>
</dbReference>
<feature type="coiled-coil region" evidence="3">
    <location>
        <begin position="269"/>
        <end position="301"/>
    </location>
</feature>
<evidence type="ECO:0000256" key="3">
    <source>
        <dbReference type="SAM" id="Coils"/>
    </source>
</evidence>
<dbReference type="Pfam" id="PF24842">
    <property type="entry name" value="UFD1_N2"/>
    <property type="match status" value="1"/>
</dbReference>
<protein>
    <recommendedName>
        <fullName evidence="5">UBX domain-containing protein</fullName>
    </recommendedName>
</protein>
<dbReference type="eggNOG" id="KOG1363">
    <property type="taxonomic scope" value="Eukaryota"/>
</dbReference>
<dbReference type="InterPro" id="IPR055417">
    <property type="entry name" value="UFD1_N1"/>
</dbReference>
<dbReference type="GO" id="GO:0031593">
    <property type="term" value="F:polyubiquitin modification-dependent protein binding"/>
    <property type="evidence" value="ECO:0007669"/>
    <property type="project" value="TreeGrafter"/>
</dbReference>
<dbReference type="InterPro" id="IPR042299">
    <property type="entry name" value="Ufd1-like_Nn"/>
</dbReference>
<accession>K3WWI9</accession>
<feature type="compositionally biased region" description="Basic and acidic residues" evidence="4">
    <location>
        <begin position="27"/>
        <end position="45"/>
    </location>
</feature>
<dbReference type="SUPFAM" id="SSF54236">
    <property type="entry name" value="Ubiquitin-like"/>
    <property type="match status" value="1"/>
</dbReference>
<evidence type="ECO:0000313" key="6">
    <source>
        <dbReference type="EnsemblProtists" id="PYU1_T009337"/>
    </source>
</evidence>
<dbReference type="HOGENOM" id="CLU_039799_1_0_1"/>
<dbReference type="eggNOG" id="KOG1816">
    <property type="taxonomic scope" value="Eukaryota"/>
</dbReference>
<comment type="similarity">
    <text evidence="1">Belongs to the UFD1 family.</text>
</comment>
<reference evidence="6" key="3">
    <citation type="submission" date="2015-02" db="UniProtKB">
        <authorList>
            <consortium name="EnsemblProtists"/>
        </authorList>
    </citation>
    <scope>IDENTIFICATION</scope>
    <source>
        <strain evidence="6">DAOM BR144</strain>
    </source>
</reference>
<dbReference type="STRING" id="431595.K3WWI9"/>
<keyword evidence="2" id="KW-0833">Ubl conjugation pathway</keyword>
<evidence type="ECO:0000259" key="5">
    <source>
        <dbReference type="PROSITE" id="PS50033"/>
    </source>
</evidence>
<organism evidence="6 7">
    <name type="scientific">Globisporangium ultimum (strain ATCC 200006 / CBS 805.95 / DAOM BR144)</name>
    <name type="common">Pythium ultimum</name>
    <dbReference type="NCBI Taxonomy" id="431595"/>
    <lineage>
        <taxon>Eukaryota</taxon>
        <taxon>Sar</taxon>
        <taxon>Stramenopiles</taxon>
        <taxon>Oomycota</taxon>
        <taxon>Peronosporomycetes</taxon>
        <taxon>Pythiales</taxon>
        <taxon>Pythiaceae</taxon>
        <taxon>Globisporangium</taxon>
    </lineage>
</organism>
<reference evidence="7" key="1">
    <citation type="journal article" date="2010" name="Genome Biol.">
        <title>Genome sequence of the necrotrophic plant pathogen Pythium ultimum reveals original pathogenicity mechanisms and effector repertoire.</title>
        <authorList>
            <person name="Levesque C.A."/>
            <person name="Brouwer H."/>
            <person name="Cano L."/>
            <person name="Hamilton J.P."/>
            <person name="Holt C."/>
            <person name="Huitema E."/>
            <person name="Raffaele S."/>
            <person name="Robideau G.P."/>
            <person name="Thines M."/>
            <person name="Win J."/>
            <person name="Zerillo M.M."/>
            <person name="Beakes G.W."/>
            <person name="Boore J.L."/>
            <person name="Busam D."/>
            <person name="Dumas B."/>
            <person name="Ferriera S."/>
            <person name="Fuerstenberg S.I."/>
            <person name="Gachon C.M."/>
            <person name="Gaulin E."/>
            <person name="Govers F."/>
            <person name="Grenville-Briggs L."/>
            <person name="Horner N."/>
            <person name="Hostetler J."/>
            <person name="Jiang R.H."/>
            <person name="Johnson J."/>
            <person name="Krajaejun T."/>
            <person name="Lin H."/>
            <person name="Meijer H.J."/>
            <person name="Moore B."/>
            <person name="Morris P."/>
            <person name="Phuntmart V."/>
            <person name="Puiu D."/>
            <person name="Shetty J."/>
            <person name="Stajich J.E."/>
            <person name="Tripathy S."/>
            <person name="Wawra S."/>
            <person name="van West P."/>
            <person name="Whitty B.R."/>
            <person name="Coutinho P.M."/>
            <person name="Henrissat B."/>
            <person name="Martin F."/>
            <person name="Thomas P.D."/>
            <person name="Tyler B.M."/>
            <person name="De Vries R.P."/>
            <person name="Kamoun S."/>
            <person name="Yandell M."/>
            <person name="Tisserat N."/>
            <person name="Buell C.R."/>
        </authorList>
    </citation>
    <scope>NUCLEOTIDE SEQUENCE</scope>
    <source>
        <strain evidence="7">DAOM:BR144</strain>
    </source>
</reference>
<dbReference type="InterPro" id="IPR009060">
    <property type="entry name" value="UBA-like_sf"/>
</dbReference>
<dbReference type="CDD" id="cd14319">
    <property type="entry name" value="UBA_NBR1"/>
    <property type="match status" value="1"/>
</dbReference>
<proteinExistence type="inferred from homology"/>
<dbReference type="AlphaFoldDB" id="K3WWI9"/>
<dbReference type="Gene3D" id="1.10.8.10">
    <property type="entry name" value="DNA helicase RuvA subunit, C-terminal domain"/>
    <property type="match status" value="1"/>
</dbReference>
<sequence>MEMDLNTRGAKWKKEEQKRRDAAKRKLQTEQLKRAAADKVQREMERVQAQKRQERLAEQAQLEELALEEQRVTGGIKYLQRLRPVPAVTDGDKITLPVSALEELNPQNAHELGVFTFELLYEDPLTQTTRKTHAGVLEFVAEEGTVGLPPKVAASLFRNLGGSSNSVGQVPEAIQVKYIRLEKGKFASLQPRGVGFGEREIDFKKILERSLKAHTTLTVGDVLFVRHGKETFEVLVAELQPEAAVNILNTDLEVALLPSEAITNAKEIKRKREEALAAAAARAAELANEKERRKAEKLTALVLEPPAEERLQVKIALRLPGGAQNIRYFLHASPLGHIFDFVEALTGEPATCFQLAATFPRRIFGVDAKEKTLKELGLNGRQEALFVEKISDPAAVLIEEGDQAMETQDAGLELSSRTHLPDQWEEARQQLEKSLDEMLNANTSTPIHAIEPIMPVAQSSNHETKWEAQLAELEAMGFLNRALNIEILERYQGRLLRVVNYLSEMPVESAGTGEGVTAMED</sequence>
<dbReference type="InParanoid" id="K3WWI9"/>
<dbReference type="Gene3D" id="2.40.40.50">
    <property type="entry name" value="Ubiquitin fusion degradation protein UFD1, N-terminal domain"/>
    <property type="match status" value="1"/>
</dbReference>
<dbReference type="PANTHER" id="PTHR12555">
    <property type="entry name" value="UBIQUITIN FUSION DEGRADATON PROTEIN 1"/>
    <property type="match status" value="1"/>
</dbReference>
<evidence type="ECO:0000313" key="7">
    <source>
        <dbReference type="Proteomes" id="UP000019132"/>
    </source>
</evidence>
<dbReference type="VEuPathDB" id="FungiDB:PYU1_G009319"/>
<keyword evidence="7" id="KW-1185">Reference proteome</keyword>
<dbReference type="GO" id="GO:0036503">
    <property type="term" value="P:ERAD pathway"/>
    <property type="evidence" value="ECO:0007669"/>
    <property type="project" value="TreeGrafter"/>
</dbReference>
<dbReference type="InterPro" id="IPR055418">
    <property type="entry name" value="UFD1_N2"/>
</dbReference>
<reference evidence="7" key="2">
    <citation type="submission" date="2010-04" db="EMBL/GenBank/DDBJ databases">
        <authorList>
            <person name="Buell R."/>
            <person name="Hamilton J."/>
            <person name="Hostetler J."/>
        </authorList>
    </citation>
    <scope>NUCLEOTIDE SEQUENCE [LARGE SCALE GENOMIC DNA]</scope>
    <source>
        <strain evidence="7">DAOM:BR144</strain>
    </source>
</reference>
<dbReference type="InterPro" id="IPR029071">
    <property type="entry name" value="Ubiquitin-like_domsf"/>
</dbReference>
<dbReference type="InterPro" id="IPR001012">
    <property type="entry name" value="UBX_dom"/>
</dbReference>
<dbReference type="OMA" id="MSHGFHE"/>
<dbReference type="EMBL" id="GL376622">
    <property type="status" value="NOT_ANNOTATED_CDS"/>
    <property type="molecule type" value="Genomic_DNA"/>
</dbReference>